<accession>A0ABC9W862</accession>
<sequence>MTDTPEGCAAIQRDLNRLEKWINRNLMKFNKGESKILQLGRNNPMHKYTLGDDCLESSFVEKKLGVLLDNKVTLSQQCSLVAKKADSLLGCCQQVEEGPPSPLLNPSGTHLECCATSELRSTRKIWTYWIASSEGPQD</sequence>
<dbReference type="AlphaFoldDB" id="A0ABC9W862"/>
<gene>
    <name evidence="1" type="ORF">GRJ2_000638200</name>
</gene>
<organism evidence="1 2">
    <name type="scientific">Grus japonensis</name>
    <name type="common">Japanese crane</name>
    <name type="synonym">Red-crowned crane</name>
    <dbReference type="NCBI Taxonomy" id="30415"/>
    <lineage>
        <taxon>Eukaryota</taxon>
        <taxon>Metazoa</taxon>
        <taxon>Chordata</taxon>
        <taxon>Craniata</taxon>
        <taxon>Vertebrata</taxon>
        <taxon>Euteleostomi</taxon>
        <taxon>Archelosauria</taxon>
        <taxon>Archosauria</taxon>
        <taxon>Dinosauria</taxon>
        <taxon>Saurischia</taxon>
        <taxon>Theropoda</taxon>
        <taxon>Coelurosauria</taxon>
        <taxon>Aves</taxon>
        <taxon>Neognathae</taxon>
        <taxon>Neoaves</taxon>
        <taxon>Gruiformes</taxon>
        <taxon>Gruidae</taxon>
        <taxon>Grus</taxon>
    </lineage>
</organism>
<protein>
    <submittedName>
        <fullName evidence="1">Mitochondrial enolase superfamily member 1</fullName>
    </submittedName>
</protein>
<evidence type="ECO:0000313" key="1">
    <source>
        <dbReference type="EMBL" id="GAB0181729.1"/>
    </source>
</evidence>
<proteinExistence type="predicted"/>
<name>A0ABC9W862_GRUJA</name>
<dbReference type="PANTHER" id="PTHR33332">
    <property type="entry name" value="REVERSE TRANSCRIPTASE DOMAIN-CONTAINING PROTEIN"/>
    <property type="match status" value="1"/>
</dbReference>
<dbReference type="EMBL" id="BAAFJT010000002">
    <property type="protein sequence ID" value="GAB0181729.1"/>
    <property type="molecule type" value="Genomic_DNA"/>
</dbReference>
<dbReference type="Proteomes" id="UP001623348">
    <property type="component" value="Unassembled WGS sequence"/>
</dbReference>
<reference evidence="1 2" key="1">
    <citation type="submission" date="2024-06" db="EMBL/GenBank/DDBJ databases">
        <title>The draft genome of Grus japonensis, version 3.</title>
        <authorList>
            <person name="Nabeshima K."/>
            <person name="Suzuki S."/>
            <person name="Onuma M."/>
        </authorList>
    </citation>
    <scope>NUCLEOTIDE SEQUENCE [LARGE SCALE GENOMIC DNA]</scope>
    <source>
        <strain evidence="1 2">451A</strain>
    </source>
</reference>
<comment type="caution">
    <text evidence="1">The sequence shown here is derived from an EMBL/GenBank/DDBJ whole genome shotgun (WGS) entry which is preliminary data.</text>
</comment>
<keyword evidence="2" id="KW-1185">Reference proteome</keyword>
<evidence type="ECO:0000313" key="2">
    <source>
        <dbReference type="Proteomes" id="UP001623348"/>
    </source>
</evidence>